<feature type="chain" id="PRO_5016041498" evidence="14">
    <location>
        <begin position="23"/>
        <end position="721"/>
    </location>
</feature>
<keyword evidence="3 11" id="KW-0813">Transport</keyword>
<dbReference type="PANTHER" id="PTHR30069">
    <property type="entry name" value="TONB-DEPENDENT OUTER MEMBRANE RECEPTOR"/>
    <property type="match status" value="1"/>
</dbReference>
<keyword evidence="5 11" id="KW-0812">Transmembrane</keyword>
<protein>
    <submittedName>
        <fullName evidence="17">Colicin I receptor</fullName>
    </submittedName>
</protein>
<name>A0A2X0V5V6_9GAMM</name>
<dbReference type="CDD" id="cd01347">
    <property type="entry name" value="ligand_gated_channel"/>
    <property type="match status" value="1"/>
</dbReference>
<accession>A0A2X0V5V6</accession>
<evidence type="ECO:0000256" key="3">
    <source>
        <dbReference type="ARBA" id="ARBA00022448"/>
    </source>
</evidence>
<evidence type="ECO:0000256" key="7">
    <source>
        <dbReference type="ARBA" id="ARBA00023077"/>
    </source>
</evidence>
<feature type="domain" description="TonB-dependent receptor-like beta-barrel" evidence="15">
    <location>
        <begin position="231"/>
        <end position="695"/>
    </location>
</feature>
<reference evidence="17 18" key="1">
    <citation type="submission" date="2018-06" db="EMBL/GenBank/DDBJ databases">
        <authorList>
            <consortium name="Pathogen Informatics"/>
            <person name="Doyle S."/>
        </authorList>
    </citation>
    <scope>NUCLEOTIDE SEQUENCE [LARGE SCALE GENOMIC DNA]</scope>
    <source>
        <strain evidence="17 18">NCTC13093</strain>
    </source>
</reference>
<dbReference type="Proteomes" id="UP000250086">
    <property type="component" value="Unassembled WGS sequence"/>
</dbReference>
<keyword evidence="8 11" id="KW-0472">Membrane</keyword>
<evidence type="ECO:0000256" key="4">
    <source>
        <dbReference type="ARBA" id="ARBA00022452"/>
    </source>
</evidence>
<dbReference type="Gene3D" id="2.170.130.10">
    <property type="entry name" value="TonB-dependent receptor, plug domain"/>
    <property type="match status" value="1"/>
</dbReference>
<dbReference type="Pfam" id="PF00593">
    <property type="entry name" value="TonB_dep_Rec_b-barrel"/>
    <property type="match status" value="1"/>
</dbReference>
<gene>
    <name evidence="17" type="primary">cirA</name>
    <name evidence="17" type="ORF">NCTC13093_00597</name>
</gene>
<evidence type="ECO:0000256" key="5">
    <source>
        <dbReference type="ARBA" id="ARBA00022692"/>
    </source>
</evidence>
<keyword evidence="9 17" id="KW-0675">Receptor</keyword>
<dbReference type="RefSeq" id="WP_113743417.1">
    <property type="nucleotide sequence ID" value="NZ_UAPV01000001.1"/>
</dbReference>
<keyword evidence="4 11" id="KW-1134">Transmembrane beta strand</keyword>
<comment type="similarity">
    <text evidence="2">Belongs to the TonB-dependent receptor family. Hemoglobin/haptoglobin binding protein subfamily.</text>
</comment>
<dbReference type="InterPro" id="IPR036942">
    <property type="entry name" value="Beta-barrel_TonB_sf"/>
</dbReference>
<keyword evidence="6 14" id="KW-0732">Signal</keyword>
<dbReference type="Pfam" id="PF07715">
    <property type="entry name" value="Plug"/>
    <property type="match status" value="1"/>
</dbReference>
<proteinExistence type="inferred from homology"/>
<dbReference type="PROSITE" id="PS52016">
    <property type="entry name" value="TONB_DEPENDENT_REC_3"/>
    <property type="match status" value="1"/>
</dbReference>
<evidence type="ECO:0000256" key="1">
    <source>
        <dbReference type="ARBA" id="ARBA00004571"/>
    </source>
</evidence>
<evidence type="ECO:0000259" key="15">
    <source>
        <dbReference type="Pfam" id="PF00593"/>
    </source>
</evidence>
<dbReference type="PROSITE" id="PS01156">
    <property type="entry name" value="TONB_DEPENDENT_REC_2"/>
    <property type="match status" value="1"/>
</dbReference>
<dbReference type="PANTHER" id="PTHR30069:SF29">
    <property type="entry name" value="HEMOGLOBIN AND HEMOGLOBIN-HAPTOGLOBIN-BINDING PROTEIN 1-RELATED"/>
    <property type="match status" value="1"/>
</dbReference>
<dbReference type="EMBL" id="UAPV01000001">
    <property type="protein sequence ID" value="SPT69233.1"/>
    <property type="molecule type" value="Genomic_DNA"/>
</dbReference>
<dbReference type="AlphaFoldDB" id="A0A2X0V5V6"/>
<evidence type="ECO:0000256" key="9">
    <source>
        <dbReference type="ARBA" id="ARBA00023170"/>
    </source>
</evidence>
<keyword evidence="18" id="KW-1185">Reference proteome</keyword>
<dbReference type="SUPFAM" id="SSF56935">
    <property type="entry name" value="Porins"/>
    <property type="match status" value="1"/>
</dbReference>
<evidence type="ECO:0000256" key="10">
    <source>
        <dbReference type="ARBA" id="ARBA00023237"/>
    </source>
</evidence>
<dbReference type="GO" id="GO:0044718">
    <property type="term" value="P:siderophore transmembrane transport"/>
    <property type="evidence" value="ECO:0007669"/>
    <property type="project" value="TreeGrafter"/>
</dbReference>
<evidence type="ECO:0000256" key="11">
    <source>
        <dbReference type="PROSITE-ProRule" id="PRU01360"/>
    </source>
</evidence>
<feature type="short sequence motif" description="TonB C-terminal box" evidence="13">
    <location>
        <begin position="704"/>
        <end position="721"/>
    </location>
</feature>
<dbReference type="InterPro" id="IPR039426">
    <property type="entry name" value="TonB-dep_rcpt-like"/>
</dbReference>
<evidence type="ECO:0000256" key="13">
    <source>
        <dbReference type="PROSITE-ProRule" id="PRU10144"/>
    </source>
</evidence>
<comment type="subcellular location">
    <subcellularLocation>
        <location evidence="1 11">Cell outer membrane</location>
        <topology evidence="1 11">Multi-pass membrane protein</topology>
    </subcellularLocation>
</comment>
<evidence type="ECO:0000259" key="16">
    <source>
        <dbReference type="Pfam" id="PF07715"/>
    </source>
</evidence>
<evidence type="ECO:0000256" key="12">
    <source>
        <dbReference type="PROSITE-ProRule" id="PRU10143"/>
    </source>
</evidence>
<dbReference type="InterPro" id="IPR037066">
    <property type="entry name" value="Plug_dom_sf"/>
</dbReference>
<evidence type="ECO:0000256" key="8">
    <source>
        <dbReference type="ARBA" id="ARBA00023136"/>
    </source>
</evidence>
<dbReference type="InterPro" id="IPR010917">
    <property type="entry name" value="TonB_rcpt_CS"/>
</dbReference>
<evidence type="ECO:0000256" key="2">
    <source>
        <dbReference type="ARBA" id="ARBA00008143"/>
    </source>
</evidence>
<dbReference type="Gene3D" id="2.40.170.20">
    <property type="entry name" value="TonB-dependent receptor, beta-barrel domain"/>
    <property type="match status" value="1"/>
</dbReference>
<keyword evidence="7 12" id="KW-0798">TonB box</keyword>
<evidence type="ECO:0000256" key="14">
    <source>
        <dbReference type="SAM" id="SignalP"/>
    </source>
</evidence>
<feature type="short sequence motif" description="TonB box" evidence="12">
    <location>
        <begin position="35"/>
        <end position="41"/>
    </location>
</feature>
<dbReference type="GO" id="GO:0015344">
    <property type="term" value="F:siderophore uptake transmembrane transporter activity"/>
    <property type="evidence" value="ECO:0007669"/>
    <property type="project" value="TreeGrafter"/>
</dbReference>
<dbReference type="InterPro" id="IPR010916">
    <property type="entry name" value="TonB_box_CS"/>
</dbReference>
<dbReference type="InterPro" id="IPR012910">
    <property type="entry name" value="Plug_dom"/>
</dbReference>
<dbReference type="InterPro" id="IPR000531">
    <property type="entry name" value="Beta-barrel_TonB"/>
</dbReference>
<evidence type="ECO:0000256" key="6">
    <source>
        <dbReference type="ARBA" id="ARBA00022729"/>
    </source>
</evidence>
<sequence length="721" mass="79127">MRLKPSYMLMLCAMGIVPAAFAQQKTDDNVMTTNTVIVTAKRAEQDLLQAQPTVNVVKAEDKIVKGATLITDMVKDIPGVELVTDGTPGINVINIRGEKEGRTVLLVDGQRVDDQKTKSGTPLLVNPFFIDSIEVVKGPASVLYGSDAMGGVVNVIKKKASDDRLALEGGVTYDGSGNGATEYLSATGTIDALRYGLAAVHTDVGDIYLSGRERLDNTAFRNKGVEGFVEYDFNDYVTAGVAAETYDTSSQTSTTVGGSYKDFRANIPKWQRNKYSAFVRLHDLNDYVNSIEAKVFVQENDKDFNSKSKISLFGPFYTSIDVNTLNEQKTTGASLQADLSFGDRFNLITGYEYKKDDLDSKSSALVDVLVPTAGGKPGQMAMSKHNYDIAYTDSGYKQESNAVFALLSTTLTDALTLNTGLRYTHIKTLPGTTTGSIDMSMITIPPSATKPPVNMSLPFTQLTHKKTTNDRIVGSAGLVYDINDVSSVRFNWSQGFRAPTIQDLCLITFTGEQQNGNPNLTPETSNNYEIGYRYEDPAGISFDIAAFFTDSKNYISKVKDDKPGMGNRTAFTFENIANAKTYGIETSFAWQLGDFKPYSSFTYLQRKFETDTINTYNTGTPSMQGTTGLAYSKEFDTISLDLDVNARYASETRYHEEFGYFGENSYGGYTVYNASAAVLFGEDRQYTAFVAINNITDKSYQTNELIHEAGRFLSAGFNAKF</sequence>
<dbReference type="PROSITE" id="PS00430">
    <property type="entry name" value="TONB_DEPENDENT_REC_1"/>
    <property type="match status" value="1"/>
</dbReference>
<dbReference type="GO" id="GO:0009279">
    <property type="term" value="C:cell outer membrane"/>
    <property type="evidence" value="ECO:0007669"/>
    <property type="project" value="UniProtKB-SubCell"/>
</dbReference>
<organism evidence="17 18">
    <name type="scientific">Anaerobiospirillum thomasii</name>
    <dbReference type="NCBI Taxonomy" id="179995"/>
    <lineage>
        <taxon>Bacteria</taxon>
        <taxon>Pseudomonadati</taxon>
        <taxon>Pseudomonadota</taxon>
        <taxon>Gammaproteobacteria</taxon>
        <taxon>Aeromonadales</taxon>
        <taxon>Succinivibrionaceae</taxon>
        <taxon>Anaerobiospirillum</taxon>
    </lineage>
</organism>
<evidence type="ECO:0000313" key="18">
    <source>
        <dbReference type="Proteomes" id="UP000250086"/>
    </source>
</evidence>
<keyword evidence="10 11" id="KW-0998">Cell outer membrane</keyword>
<feature type="domain" description="TonB-dependent receptor plug" evidence="16">
    <location>
        <begin position="52"/>
        <end position="152"/>
    </location>
</feature>
<feature type="signal peptide" evidence="14">
    <location>
        <begin position="1"/>
        <end position="22"/>
    </location>
</feature>
<evidence type="ECO:0000313" key="17">
    <source>
        <dbReference type="EMBL" id="SPT69233.1"/>
    </source>
</evidence>